<keyword evidence="1" id="KW-0597">Phosphoprotein</keyword>
<feature type="region of interest" description="Disordered" evidence="2">
    <location>
        <begin position="231"/>
        <end position="267"/>
    </location>
</feature>
<keyword evidence="4" id="KW-1185">Reference proteome</keyword>
<dbReference type="Pfam" id="PF15388">
    <property type="entry name" value="FAM117"/>
    <property type="match status" value="1"/>
</dbReference>
<feature type="region of interest" description="Disordered" evidence="2">
    <location>
        <begin position="160"/>
        <end position="181"/>
    </location>
</feature>
<evidence type="ECO:0000313" key="3">
    <source>
        <dbReference type="EMBL" id="CAI8005773.1"/>
    </source>
</evidence>
<dbReference type="EMBL" id="CASHTH010000635">
    <property type="protein sequence ID" value="CAI8005773.1"/>
    <property type="molecule type" value="Genomic_DNA"/>
</dbReference>
<evidence type="ECO:0000313" key="4">
    <source>
        <dbReference type="Proteomes" id="UP001174909"/>
    </source>
</evidence>
<feature type="compositionally biased region" description="Low complexity" evidence="2">
    <location>
        <begin position="23"/>
        <end position="50"/>
    </location>
</feature>
<proteinExistence type="predicted"/>
<name>A0AA35R6K0_GEOBA</name>
<evidence type="ECO:0000256" key="1">
    <source>
        <dbReference type="ARBA" id="ARBA00022553"/>
    </source>
</evidence>
<sequence>MSTPQSSRYPRPLRATHALGTGNASSNGSSSPSQQPGRRFPTSSTSPSSPAGAVSGRRAGLPVSPDSPGSGQNERILVPILVPLSGRGDEEEEGEAENRRRANSLTSLADPGCCYGNSPWQRGTQLDLPLAPEGEGVGDEAGTTEEPLFHFFSHKRSSSCSNADSLKKTVPVPAGSRREHVHTRKSIEGLNQEVSSVLEGILVISPHQHPDGHVAPTELIRSGRLQSSPHCAIRFSPSSLPSSPLPHSTPSPSALATPSKLPDTPTGFPLPFNSPSISNPSFARDPPDGIERCLTTEIKPLSTEIIPIGPDKTKAKIVFQKSSAFLPTALAINSVS</sequence>
<gene>
    <name evidence="3" type="ORF">GBAR_LOCUS4391</name>
</gene>
<feature type="region of interest" description="Disordered" evidence="2">
    <location>
        <begin position="1"/>
        <end position="104"/>
    </location>
</feature>
<accession>A0AA35R6K0</accession>
<comment type="caution">
    <text evidence="3">The sequence shown here is derived from an EMBL/GenBank/DDBJ whole genome shotgun (WGS) entry which is preliminary data.</text>
</comment>
<dbReference type="InterPro" id="IPR026642">
    <property type="entry name" value="Glcci1/FAM117"/>
</dbReference>
<organism evidence="3 4">
    <name type="scientific">Geodia barretti</name>
    <name type="common">Barrett's horny sponge</name>
    <dbReference type="NCBI Taxonomy" id="519541"/>
    <lineage>
        <taxon>Eukaryota</taxon>
        <taxon>Metazoa</taxon>
        <taxon>Porifera</taxon>
        <taxon>Demospongiae</taxon>
        <taxon>Heteroscleromorpha</taxon>
        <taxon>Tetractinellida</taxon>
        <taxon>Astrophorina</taxon>
        <taxon>Geodiidae</taxon>
        <taxon>Geodia</taxon>
    </lineage>
</organism>
<dbReference type="AlphaFoldDB" id="A0AA35R6K0"/>
<reference evidence="3" key="1">
    <citation type="submission" date="2023-03" db="EMBL/GenBank/DDBJ databases">
        <authorList>
            <person name="Steffen K."/>
            <person name="Cardenas P."/>
        </authorList>
    </citation>
    <scope>NUCLEOTIDE SEQUENCE</scope>
</reference>
<feature type="compositionally biased region" description="Low complexity" evidence="2">
    <location>
        <begin position="250"/>
        <end position="262"/>
    </location>
</feature>
<dbReference type="Proteomes" id="UP001174909">
    <property type="component" value="Unassembled WGS sequence"/>
</dbReference>
<protein>
    <submittedName>
        <fullName evidence="3">Uncharacterized protein</fullName>
    </submittedName>
</protein>
<evidence type="ECO:0000256" key="2">
    <source>
        <dbReference type="SAM" id="MobiDB-lite"/>
    </source>
</evidence>